<organism evidence="6 7">
    <name type="scientific">Brassica cretica</name>
    <name type="common">Mustard</name>
    <dbReference type="NCBI Taxonomy" id="69181"/>
    <lineage>
        <taxon>Eukaryota</taxon>
        <taxon>Viridiplantae</taxon>
        <taxon>Streptophyta</taxon>
        <taxon>Embryophyta</taxon>
        <taxon>Tracheophyta</taxon>
        <taxon>Spermatophyta</taxon>
        <taxon>Magnoliopsida</taxon>
        <taxon>eudicotyledons</taxon>
        <taxon>Gunneridae</taxon>
        <taxon>Pentapetalae</taxon>
        <taxon>rosids</taxon>
        <taxon>malvids</taxon>
        <taxon>Brassicales</taxon>
        <taxon>Brassicaceae</taxon>
        <taxon>Brassiceae</taxon>
        <taxon>Brassica</taxon>
    </lineage>
</organism>
<accession>A0ABQ7D3D1</accession>
<keyword evidence="3" id="KW-0479">Metal-binding</keyword>
<dbReference type="Gene3D" id="2.60.120.650">
    <property type="entry name" value="Cupin"/>
    <property type="match status" value="1"/>
</dbReference>
<dbReference type="Proteomes" id="UP000266723">
    <property type="component" value="Unassembled WGS sequence"/>
</dbReference>
<comment type="caution">
    <text evidence="6">The sequence shown here is derived from an EMBL/GenBank/DDBJ whole genome shotgun (WGS) entry which is preliminary data.</text>
</comment>
<evidence type="ECO:0000313" key="6">
    <source>
        <dbReference type="EMBL" id="KAF3565504.1"/>
    </source>
</evidence>
<evidence type="ECO:0000256" key="4">
    <source>
        <dbReference type="ARBA" id="ARBA00023242"/>
    </source>
</evidence>
<dbReference type="PANTHER" id="PTHR12549">
    <property type="entry name" value="JMJC DOMAIN-CONTAINING HISTONE DEMETHYLATION PROTEIN"/>
    <property type="match status" value="1"/>
</dbReference>
<protein>
    <submittedName>
        <fullName evidence="6">Uncharacterized protein</fullName>
    </submittedName>
</protein>
<proteinExistence type="inferred from homology"/>
<dbReference type="InterPro" id="IPR045109">
    <property type="entry name" value="LSDs-like"/>
</dbReference>
<keyword evidence="4" id="KW-0539">Nucleus</keyword>
<keyword evidence="7" id="KW-1185">Reference proteome</keyword>
<evidence type="ECO:0000256" key="1">
    <source>
        <dbReference type="ARBA" id="ARBA00004123"/>
    </source>
</evidence>
<feature type="region of interest" description="Disordered" evidence="5">
    <location>
        <begin position="161"/>
        <end position="183"/>
    </location>
</feature>
<evidence type="ECO:0000313" key="7">
    <source>
        <dbReference type="Proteomes" id="UP000266723"/>
    </source>
</evidence>
<dbReference type="PANTHER" id="PTHR12549:SF33">
    <property type="entry name" value="LYSINE-SPECIFIC DEMETHYLASE JMJ27"/>
    <property type="match status" value="1"/>
</dbReference>
<name>A0ABQ7D3D1_BRACR</name>
<comment type="subcellular location">
    <subcellularLocation>
        <location evidence="1">Nucleus</location>
    </subcellularLocation>
</comment>
<evidence type="ECO:0000256" key="2">
    <source>
        <dbReference type="ARBA" id="ARBA00006801"/>
    </source>
</evidence>
<gene>
    <name evidence="6" type="ORF">DY000_02019863</name>
</gene>
<evidence type="ECO:0000256" key="3">
    <source>
        <dbReference type="ARBA" id="ARBA00022723"/>
    </source>
</evidence>
<sequence length="454" mass="51121">MEAERKRVFLVISVKSSRVRVNLSSVQNASRLRSDIAMTASRDGKERFEITLFQCKSNPLRLILSESQQRPSEKDASVKLKQLQYLLVKALPVLRDIYAEQNREPEVETAIRGVPVTESDITSDLCSTSIANFHRSCLNPDCSSDICLSCCKELREDFRNNQERDREKNAERTGQGKDSKANVPLDISNWKLNSDGSIPCPPKELGGCGTSTLELRRFINRDWSHWMRAEPVIVRNVLEKTSGLSWEPMVMWRACREMNPNVKCKGDGKSVKVLDCLDWCQVFDGYLKGRMDPSGLARIVEVGGLASINFQGITPSLFLRYLYLSTLNHIQVIKEWDVWTHLYLSGFTRSYKIWYHHGETDYEHGSTSEPQPAVRLEEPIRTDVDYGVAASLLPPTLLHYFAKREVPLSSGSDAFNSSPSSGMTNVEAYSPLPIAVLPFHNAKKSLAVLSSSSP</sequence>
<reference evidence="6 7" key="1">
    <citation type="journal article" date="2020" name="BMC Genomics">
        <title>Intraspecific diversification of the crop wild relative Brassica cretica Lam. using demographic model selection.</title>
        <authorList>
            <person name="Kioukis A."/>
            <person name="Michalopoulou V.A."/>
            <person name="Briers L."/>
            <person name="Pirintsos S."/>
            <person name="Studholme D.J."/>
            <person name="Pavlidis P."/>
            <person name="Sarris P.F."/>
        </authorList>
    </citation>
    <scope>NUCLEOTIDE SEQUENCE [LARGE SCALE GENOMIC DNA]</scope>
    <source>
        <strain evidence="7">cv. PFS-1207/04</strain>
    </source>
</reference>
<evidence type="ECO:0000256" key="5">
    <source>
        <dbReference type="SAM" id="MobiDB-lite"/>
    </source>
</evidence>
<feature type="compositionally biased region" description="Basic and acidic residues" evidence="5">
    <location>
        <begin position="161"/>
        <end position="180"/>
    </location>
</feature>
<comment type="similarity">
    <text evidence="2">Belongs to the JARID1 histone demethylase family.</text>
</comment>
<dbReference type="EMBL" id="QGKV02000759">
    <property type="protein sequence ID" value="KAF3565504.1"/>
    <property type="molecule type" value="Genomic_DNA"/>
</dbReference>